<evidence type="ECO:0000313" key="4">
    <source>
        <dbReference type="Proteomes" id="UP000317093"/>
    </source>
</evidence>
<dbReference type="Pfam" id="PF03050">
    <property type="entry name" value="DDE_Tnp_IS66"/>
    <property type="match status" value="1"/>
</dbReference>
<feature type="compositionally biased region" description="Basic residues" evidence="1">
    <location>
        <begin position="150"/>
        <end position="160"/>
    </location>
</feature>
<dbReference type="EMBL" id="CP036279">
    <property type="protein sequence ID" value="QDU62677.1"/>
    <property type="molecule type" value="Genomic_DNA"/>
</dbReference>
<reference evidence="3 4" key="1">
    <citation type="submission" date="2019-02" db="EMBL/GenBank/DDBJ databases">
        <title>Deep-cultivation of Planctomycetes and their phenomic and genomic characterization uncovers novel biology.</title>
        <authorList>
            <person name="Wiegand S."/>
            <person name="Jogler M."/>
            <person name="Boedeker C."/>
            <person name="Pinto D."/>
            <person name="Vollmers J."/>
            <person name="Rivas-Marin E."/>
            <person name="Kohn T."/>
            <person name="Peeters S.H."/>
            <person name="Heuer A."/>
            <person name="Rast P."/>
            <person name="Oberbeckmann S."/>
            <person name="Bunk B."/>
            <person name="Jeske O."/>
            <person name="Meyerdierks A."/>
            <person name="Storesund J.E."/>
            <person name="Kallscheuer N."/>
            <person name="Luecker S."/>
            <person name="Lage O.M."/>
            <person name="Pohl T."/>
            <person name="Merkel B.J."/>
            <person name="Hornburger P."/>
            <person name="Mueller R.-W."/>
            <person name="Bruemmer F."/>
            <person name="Labrenz M."/>
            <person name="Spormann A.M."/>
            <person name="Op den Camp H."/>
            <person name="Overmann J."/>
            <person name="Amann R."/>
            <person name="Jetten M.S.M."/>
            <person name="Mascher T."/>
            <person name="Medema M.H."/>
            <person name="Devos D.P."/>
            <person name="Kaster A.-K."/>
            <person name="Ovreas L."/>
            <person name="Rohde M."/>
            <person name="Galperin M.Y."/>
            <person name="Jogler C."/>
        </authorList>
    </citation>
    <scope>NUCLEOTIDE SEQUENCE [LARGE SCALE GENOMIC DNA]</scope>
    <source>
        <strain evidence="3 4">Pan216</strain>
    </source>
</reference>
<evidence type="ECO:0000256" key="1">
    <source>
        <dbReference type="SAM" id="MobiDB-lite"/>
    </source>
</evidence>
<dbReference type="Proteomes" id="UP000317093">
    <property type="component" value="Chromosome"/>
</dbReference>
<feature type="compositionally biased region" description="Basic and acidic residues" evidence="1">
    <location>
        <begin position="136"/>
        <end position="149"/>
    </location>
</feature>
<evidence type="ECO:0000313" key="3">
    <source>
        <dbReference type="EMBL" id="QDU62677.1"/>
    </source>
</evidence>
<dbReference type="KEGG" id="knv:Pan216_35440"/>
<dbReference type="AlphaFoldDB" id="A0A518B6T0"/>
<organism evidence="3 4">
    <name type="scientific">Kolteria novifilia</name>
    <dbReference type="NCBI Taxonomy" id="2527975"/>
    <lineage>
        <taxon>Bacteria</taxon>
        <taxon>Pseudomonadati</taxon>
        <taxon>Planctomycetota</taxon>
        <taxon>Planctomycetia</taxon>
        <taxon>Kolteriales</taxon>
        <taxon>Kolteriaceae</taxon>
        <taxon>Kolteria</taxon>
    </lineage>
</organism>
<dbReference type="OrthoDB" id="227350at2"/>
<protein>
    <submittedName>
        <fullName evidence="3">Transposase IS66 family protein</fullName>
    </submittedName>
</protein>
<dbReference type="RefSeq" id="WP_145259584.1">
    <property type="nucleotide sequence ID" value="NZ_CP036279.1"/>
</dbReference>
<keyword evidence="4" id="KW-1185">Reference proteome</keyword>
<gene>
    <name evidence="3" type="ORF">Pan216_35440</name>
</gene>
<sequence length="168" mass="19715">MDAFDVNLPRDIDACHELILELDRERRRQAAVIALGYFQRLYDIEDRARDSSVSQRGALRQRGAKPIVTEFHQWLLEQSERELPKSKLRAAIAYMTNRHHVDPFAYLRDVYTRLPTTPASDLPSLLPDRWIDEHPQHRLQERADEARQRADRKRARRAQRRAPAATPS</sequence>
<name>A0A518B6T0_9BACT</name>
<dbReference type="InterPro" id="IPR004291">
    <property type="entry name" value="Transposase_IS66_central"/>
</dbReference>
<feature type="region of interest" description="Disordered" evidence="1">
    <location>
        <begin position="136"/>
        <end position="168"/>
    </location>
</feature>
<evidence type="ECO:0000259" key="2">
    <source>
        <dbReference type="Pfam" id="PF03050"/>
    </source>
</evidence>
<proteinExistence type="predicted"/>
<accession>A0A518B6T0</accession>
<feature type="domain" description="Transposase IS66 central" evidence="2">
    <location>
        <begin position="26"/>
        <end position="99"/>
    </location>
</feature>